<dbReference type="EMBL" id="CAMGYJ010000008">
    <property type="protein sequence ID" value="CAI0458930.1"/>
    <property type="molecule type" value="Genomic_DNA"/>
</dbReference>
<keyword evidence="3" id="KW-0520">NAD</keyword>
<feature type="domain" description="NADH-quinone oxidoreductase subunit D" evidence="4">
    <location>
        <begin position="5"/>
        <end position="88"/>
    </location>
</feature>
<sequence length="102" mass="11858">PHAIDVGGSTPFLWVFEQRDKLLEFCERVSWFRMHISFIQPSGVAQDLSHGLCRDIDFSTQQFASRIDKIRIDVDRQPPIWKQRLADMRLEAEIPGYSCPPL</sequence>
<dbReference type="Pfam" id="PF00346">
    <property type="entry name" value="Complex1_49kDa"/>
    <property type="match status" value="1"/>
</dbReference>
<dbReference type="SUPFAM" id="SSF56762">
    <property type="entry name" value="HydB/Nqo4-like"/>
    <property type="match status" value="1"/>
</dbReference>
<evidence type="ECO:0000256" key="3">
    <source>
        <dbReference type="ARBA" id="ARBA00023027"/>
    </source>
</evidence>
<keyword evidence="6" id="KW-1185">Reference proteome</keyword>
<organism evidence="5 6">
    <name type="scientific">Linum tenue</name>
    <dbReference type="NCBI Taxonomy" id="586396"/>
    <lineage>
        <taxon>Eukaryota</taxon>
        <taxon>Viridiplantae</taxon>
        <taxon>Streptophyta</taxon>
        <taxon>Embryophyta</taxon>
        <taxon>Tracheophyta</taxon>
        <taxon>Spermatophyta</taxon>
        <taxon>Magnoliopsida</taxon>
        <taxon>eudicotyledons</taxon>
        <taxon>Gunneridae</taxon>
        <taxon>Pentapetalae</taxon>
        <taxon>rosids</taxon>
        <taxon>fabids</taxon>
        <taxon>Malpighiales</taxon>
        <taxon>Linaceae</taxon>
        <taxon>Linum</taxon>
    </lineage>
</organism>
<dbReference type="Gene3D" id="1.10.645.10">
    <property type="entry name" value="Cytochrome-c3 Hydrogenase, chain B"/>
    <property type="match status" value="1"/>
</dbReference>
<evidence type="ECO:0000256" key="1">
    <source>
        <dbReference type="ARBA" id="ARBA00005769"/>
    </source>
</evidence>
<dbReference type="Proteomes" id="UP001154282">
    <property type="component" value="Unassembled WGS sequence"/>
</dbReference>
<evidence type="ECO:0000313" key="6">
    <source>
        <dbReference type="Proteomes" id="UP001154282"/>
    </source>
</evidence>
<proteinExistence type="inferred from homology"/>
<feature type="non-terminal residue" evidence="5">
    <location>
        <position position="1"/>
    </location>
</feature>
<dbReference type="PANTHER" id="PTHR11993">
    <property type="entry name" value="NADH-UBIQUINONE OXIDOREDUCTASE 49 KDA SUBUNIT"/>
    <property type="match status" value="1"/>
</dbReference>
<dbReference type="InterPro" id="IPR029014">
    <property type="entry name" value="NiFe-Hase_large"/>
</dbReference>
<dbReference type="InterPro" id="IPR001135">
    <property type="entry name" value="NADH_Q_OxRdtase_suD"/>
</dbReference>
<dbReference type="GO" id="GO:0005739">
    <property type="term" value="C:mitochondrion"/>
    <property type="evidence" value="ECO:0007669"/>
    <property type="project" value="GOC"/>
</dbReference>
<comment type="caution">
    <text evidence="5">The sequence shown here is derived from an EMBL/GenBank/DDBJ whole genome shotgun (WGS) entry which is preliminary data.</text>
</comment>
<dbReference type="GO" id="GO:0016651">
    <property type="term" value="F:oxidoreductase activity, acting on NAD(P)H"/>
    <property type="evidence" value="ECO:0007669"/>
    <property type="project" value="InterPro"/>
</dbReference>
<dbReference type="InterPro" id="IPR022885">
    <property type="entry name" value="NDH1_su_D/H"/>
</dbReference>
<protein>
    <recommendedName>
        <fullName evidence="4">NADH-quinone oxidoreductase subunit D domain-containing protein</fullName>
    </recommendedName>
</protein>
<evidence type="ECO:0000256" key="2">
    <source>
        <dbReference type="ARBA" id="ARBA00022967"/>
    </source>
</evidence>
<comment type="similarity">
    <text evidence="1">Belongs to the complex I 49 kDa subunit family.</text>
</comment>
<dbReference type="AlphaFoldDB" id="A0AAV0NK84"/>
<gene>
    <name evidence="5" type="ORF">LITE_LOCUS33762</name>
</gene>
<reference evidence="5" key="1">
    <citation type="submission" date="2022-08" db="EMBL/GenBank/DDBJ databases">
        <authorList>
            <person name="Gutierrez-Valencia J."/>
        </authorList>
    </citation>
    <scope>NUCLEOTIDE SEQUENCE</scope>
</reference>
<dbReference type="GO" id="GO:0051287">
    <property type="term" value="F:NAD binding"/>
    <property type="evidence" value="ECO:0007669"/>
    <property type="project" value="InterPro"/>
</dbReference>
<evidence type="ECO:0000259" key="4">
    <source>
        <dbReference type="Pfam" id="PF00346"/>
    </source>
</evidence>
<keyword evidence="2" id="KW-1278">Translocase</keyword>
<dbReference type="GO" id="GO:0006120">
    <property type="term" value="P:mitochondrial electron transport, NADH to ubiquinone"/>
    <property type="evidence" value="ECO:0007669"/>
    <property type="project" value="TreeGrafter"/>
</dbReference>
<name>A0AAV0NK84_9ROSI</name>
<accession>A0AAV0NK84</accession>
<evidence type="ECO:0000313" key="5">
    <source>
        <dbReference type="EMBL" id="CAI0458930.1"/>
    </source>
</evidence>
<dbReference type="GO" id="GO:0048038">
    <property type="term" value="F:quinone binding"/>
    <property type="evidence" value="ECO:0007669"/>
    <property type="project" value="InterPro"/>
</dbReference>
<dbReference type="PANTHER" id="PTHR11993:SF10">
    <property type="entry name" value="NADH DEHYDROGENASE [UBIQUINONE] IRON-SULFUR PROTEIN 2, MITOCHONDRIAL"/>
    <property type="match status" value="1"/>
</dbReference>